<organism evidence="3">
    <name type="scientific">Angiostrongylus costaricensis</name>
    <name type="common">Nematode worm</name>
    <dbReference type="NCBI Taxonomy" id="334426"/>
    <lineage>
        <taxon>Eukaryota</taxon>
        <taxon>Metazoa</taxon>
        <taxon>Ecdysozoa</taxon>
        <taxon>Nematoda</taxon>
        <taxon>Chromadorea</taxon>
        <taxon>Rhabditida</taxon>
        <taxon>Rhabditina</taxon>
        <taxon>Rhabditomorpha</taxon>
        <taxon>Strongyloidea</taxon>
        <taxon>Metastrongylidae</taxon>
        <taxon>Angiostrongylus</taxon>
    </lineage>
</organism>
<protein>
    <submittedName>
        <fullName evidence="3">Astacin domain-containing protein</fullName>
    </submittedName>
</protein>
<evidence type="ECO:0000313" key="2">
    <source>
        <dbReference type="Proteomes" id="UP000267027"/>
    </source>
</evidence>
<dbReference type="InterPro" id="IPR024079">
    <property type="entry name" value="MetalloPept_cat_dom_sf"/>
</dbReference>
<proteinExistence type="predicted"/>
<dbReference type="Proteomes" id="UP000267027">
    <property type="component" value="Unassembled WGS sequence"/>
</dbReference>
<dbReference type="OrthoDB" id="5873044at2759"/>
<dbReference type="Gene3D" id="3.40.390.10">
    <property type="entry name" value="Collagenase (Catalytic Domain)"/>
    <property type="match status" value="1"/>
</dbReference>
<dbReference type="OMA" id="RYPETTW"/>
<dbReference type="AlphaFoldDB" id="A0A0R3PIF0"/>
<dbReference type="GO" id="GO:0008237">
    <property type="term" value="F:metallopeptidase activity"/>
    <property type="evidence" value="ECO:0007669"/>
    <property type="project" value="InterPro"/>
</dbReference>
<evidence type="ECO:0000313" key="3">
    <source>
        <dbReference type="WBParaSite" id="ACOC_0000412701-mRNA-1"/>
    </source>
</evidence>
<name>A0A0R3PIF0_ANGCS</name>
<evidence type="ECO:0000313" key="1">
    <source>
        <dbReference type="EMBL" id="VDM55713.1"/>
    </source>
</evidence>
<keyword evidence="2" id="KW-1185">Reference proteome</keyword>
<accession>A0A0R3PIF0</accession>
<reference evidence="3" key="1">
    <citation type="submission" date="2017-02" db="UniProtKB">
        <authorList>
            <consortium name="WormBaseParasite"/>
        </authorList>
    </citation>
    <scope>IDENTIFICATION</scope>
</reference>
<reference evidence="1 2" key="2">
    <citation type="submission" date="2018-11" db="EMBL/GenBank/DDBJ databases">
        <authorList>
            <consortium name="Pathogen Informatics"/>
        </authorList>
    </citation>
    <scope>NUCLEOTIDE SEQUENCE [LARGE SCALE GENOMIC DNA]</scope>
    <source>
        <strain evidence="1 2">Costa Rica</strain>
    </source>
</reference>
<gene>
    <name evidence="1" type="ORF">ACOC_LOCUS4128</name>
</gene>
<dbReference type="WBParaSite" id="ACOC_0000412701-mRNA-1">
    <property type="protein sequence ID" value="ACOC_0000412701-mRNA-1"/>
    <property type="gene ID" value="ACOC_0000412701"/>
</dbReference>
<dbReference type="EMBL" id="UYYA01002114">
    <property type="protein sequence ID" value="VDM55713.1"/>
    <property type="molecule type" value="Genomic_DNA"/>
</dbReference>
<sequence length="140" mass="16152">MEKEIKDELTVSTKPNGDVLKAMKDYAEIKQTNIEPVGDTIARVNRESRVDMALFQGDIILTKEQADEIIEDIKENKGGRVKRQAFRDEKYPKYLWSNGVNFAFYNATSVAKRVFKRAAAMWSWDTCINFGETDRGKHDR</sequence>